<reference evidence="2" key="2">
    <citation type="submission" date="2015-01" db="EMBL/GenBank/DDBJ databases">
        <authorList>
            <person name="Xiang T."/>
            <person name="Song Y."/>
            <person name="Huang L."/>
            <person name="Wang B."/>
            <person name="Wu P."/>
        </authorList>
    </citation>
    <scope>NUCLEOTIDE SEQUENCE [LARGE SCALE GENOMIC DNA]</scope>
    <source>
        <strain evidence="2">V1</strain>
    </source>
</reference>
<gene>
    <name evidence="3" type="ORF">FUT82_08455</name>
    <name evidence="2" type="ORF">TPHV1_40158</name>
</gene>
<protein>
    <recommendedName>
        <fullName evidence="1">DUF6933 domain-containing protein</fullName>
    </recommendedName>
</protein>
<dbReference type="InterPro" id="IPR053864">
    <property type="entry name" value="DUF6933"/>
</dbReference>
<name>A0A0B7H094_TREPH</name>
<dbReference type="Proteomes" id="UP000323594">
    <property type="component" value="Chromosome"/>
</dbReference>
<evidence type="ECO:0000313" key="2">
    <source>
        <dbReference type="EMBL" id="CEM62655.1"/>
    </source>
</evidence>
<dbReference type="EMBL" id="CDNC01000034">
    <property type="protein sequence ID" value="CEM62655.1"/>
    <property type="molecule type" value="Genomic_DNA"/>
</dbReference>
<dbReference type="Proteomes" id="UP000042527">
    <property type="component" value="Unassembled WGS sequence"/>
</dbReference>
<sequence length="192" mass="22486">MIIYATKQTFERYKLKLPHELTPPINKIAEMIIEMESGNELLEWGAKLFYFDGKKCIQVVNFASKFTLCLVDIKIKDLELMGHIIIHYLLTLYEKEPPMLRAIEKMAQDSPAFCFAKLTNRSAISTLNLIQRELLDDGRLFSTHLKDGILHTIEINRFINFKWIFGVRLMEKDGHVYAGDRFRELLLERYGN</sequence>
<reference evidence="3 5" key="3">
    <citation type="submission" date="2019-08" db="EMBL/GenBank/DDBJ databases">
        <authorList>
            <person name="Kuhnert P."/>
        </authorList>
    </citation>
    <scope>NUCLEOTIDE SEQUENCE [LARGE SCALE GENOMIC DNA]</scope>
    <source>
        <strain evidence="3 5">B36.5</strain>
    </source>
</reference>
<dbReference type="EMBL" id="CP042817">
    <property type="protein sequence ID" value="QEJ98023.1"/>
    <property type="molecule type" value="Genomic_DNA"/>
</dbReference>
<accession>A0A0B7H094</accession>
<organism evidence="2 4">
    <name type="scientific">Treponema phagedenis</name>
    <dbReference type="NCBI Taxonomy" id="162"/>
    <lineage>
        <taxon>Bacteria</taxon>
        <taxon>Pseudomonadati</taxon>
        <taxon>Spirochaetota</taxon>
        <taxon>Spirochaetia</taxon>
        <taxon>Spirochaetales</taxon>
        <taxon>Treponemataceae</taxon>
        <taxon>Treponema</taxon>
    </lineage>
</organism>
<dbReference type="OrthoDB" id="9801392at2"/>
<feature type="domain" description="DUF6933" evidence="1">
    <location>
        <begin position="2"/>
        <end position="160"/>
    </location>
</feature>
<dbReference type="RefSeq" id="WP_002697692.1">
    <property type="nucleotide sequence ID" value="NZ_CDNC01000034.1"/>
</dbReference>
<dbReference type="AlphaFoldDB" id="A0A0B7H094"/>
<dbReference type="Pfam" id="PF22016">
    <property type="entry name" value="DUF6933"/>
    <property type="match status" value="1"/>
</dbReference>
<evidence type="ECO:0000313" key="4">
    <source>
        <dbReference type="Proteomes" id="UP000042527"/>
    </source>
</evidence>
<evidence type="ECO:0000313" key="5">
    <source>
        <dbReference type="Proteomes" id="UP000323594"/>
    </source>
</evidence>
<proteinExistence type="predicted"/>
<evidence type="ECO:0000259" key="1">
    <source>
        <dbReference type="Pfam" id="PF22016"/>
    </source>
</evidence>
<keyword evidence="4" id="KW-1185">Reference proteome</keyword>
<reference evidence="4" key="1">
    <citation type="submission" date="2015-01" db="EMBL/GenBank/DDBJ databases">
        <authorList>
            <person name="Manzoor Shahid"/>
            <person name="Zubair Saima"/>
        </authorList>
    </citation>
    <scope>NUCLEOTIDE SEQUENCE [LARGE SCALE GENOMIC DNA]</scope>
    <source>
        <strain evidence="4">V1</strain>
    </source>
</reference>
<evidence type="ECO:0000313" key="3">
    <source>
        <dbReference type="EMBL" id="QEJ98023.1"/>
    </source>
</evidence>